<dbReference type="EMBL" id="JAROCD010000011">
    <property type="protein sequence ID" value="MDN4603999.1"/>
    <property type="molecule type" value="Genomic_DNA"/>
</dbReference>
<evidence type="ECO:0000313" key="1">
    <source>
        <dbReference type="EMBL" id="MDN4603999.1"/>
    </source>
</evidence>
<dbReference type="Proteomes" id="UP001174205">
    <property type="component" value="Unassembled WGS sequence"/>
</dbReference>
<sequence length="265" mass="30793">MDIILVVAIVGVLIFLQFGGKTKKKEKKESAKDWFQVQEITTDGLITTPDDRYMYMLEVQPISFALKSPKEQEAIWLAFRETINTIPHPLRFKSESHPYDLESYFQDLKSQAYETNDPMDLEYVDEMQETFFGIVEANKIQDRKYFVFLETDSRYLLDLTTETSNPIINDLLRKNASRKGIEHDIDTVKQELTNSMRIMQSKFSDVGIVTTEMDRQKVLQYLYRTQNREIAGLVSLEEFIGMVNEDGQVPHSFGKSIYTQEDAHA</sequence>
<dbReference type="RefSeq" id="WP_024633675.1">
    <property type="nucleotide sequence ID" value="NZ_JAROCD010000011.1"/>
</dbReference>
<evidence type="ECO:0000313" key="2">
    <source>
        <dbReference type="Proteomes" id="UP001174205"/>
    </source>
</evidence>
<name>A0ABT8JFY5_9BACL</name>
<proteinExistence type="predicted"/>
<organism evidence="1 2">
    <name type="scientific">Paenibacillus vandeheii</name>
    <dbReference type="NCBI Taxonomy" id="3035917"/>
    <lineage>
        <taxon>Bacteria</taxon>
        <taxon>Bacillati</taxon>
        <taxon>Bacillota</taxon>
        <taxon>Bacilli</taxon>
        <taxon>Bacillales</taxon>
        <taxon>Paenibacillaceae</taxon>
        <taxon>Paenibacillus</taxon>
    </lineage>
</organism>
<reference evidence="1" key="1">
    <citation type="submission" date="2023-03" db="EMBL/GenBank/DDBJ databases">
        <title>MT1 and MT2 Draft Genomes of Novel Species.</title>
        <authorList>
            <person name="Venkateswaran K."/>
        </authorList>
    </citation>
    <scope>NUCLEOTIDE SEQUENCE</scope>
    <source>
        <strain evidence="1">F6_3S_P_1C</strain>
    </source>
</reference>
<comment type="caution">
    <text evidence="1">The sequence shown here is derived from an EMBL/GenBank/DDBJ whole genome shotgun (WGS) entry which is preliminary data.</text>
</comment>
<accession>A0ABT8JFY5</accession>
<protein>
    <submittedName>
        <fullName evidence="1">Uncharacterized protein</fullName>
    </submittedName>
</protein>
<gene>
    <name evidence="1" type="ORF">P5G61_22340</name>
</gene>
<keyword evidence="2" id="KW-1185">Reference proteome</keyword>